<dbReference type="AlphaFoldDB" id="A0A1H5UTF7"/>
<protein>
    <submittedName>
        <fullName evidence="1">Uncharacterized protein</fullName>
    </submittedName>
</protein>
<dbReference type="EMBL" id="FNVO01000002">
    <property type="protein sequence ID" value="SEF78286.1"/>
    <property type="molecule type" value="Genomic_DNA"/>
</dbReference>
<dbReference type="OrthoDB" id="9881144at2"/>
<gene>
    <name evidence="1" type="ORF">SAMN04489712_10214</name>
</gene>
<reference evidence="2" key="1">
    <citation type="submission" date="2016-10" db="EMBL/GenBank/DDBJ databases">
        <authorList>
            <person name="Varghese N."/>
            <person name="Submissions S."/>
        </authorList>
    </citation>
    <scope>NUCLEOTIDE SEQUENCE [LARGE SCALE GENOMIC DNA]</scope>
    <source>
        <strain evidence="2">DSM 43163</strain>
    </source>
</reference>
<name>A0A1H5UTF7_9ACTN</name>
<accession>A0A1H5UTF7</accession>
<evidence type="ECO:0000313" key="2">
    <source>
        <dbReference type="Proteomes" id="UP000236723"/>
    </source>
</evidence>
<sequence length="154" mass="16873">MTSQHIQQVIDDLSYQQSLPQRLISAYRGLEVIEYAARKLVFLGLLHRSSTWRDVQRQAVRARGDLTWAPAFPWPIDAPPPAFALALADEQAVVEQLTVLAEGVVLTLVEASALATEVADHRACTVAAIRTCLLQRGIPSTAEAASEAVRPRPH</sequence>
<proteinExistence type="predicted"/>
<organism evidence="1 2">
    <name type="scientific">Thermomonospora echinospora</name>
    <dbReference type="NCBI Taxonomy" id="1992"/>
    <lineage>
        <taxon>Bacteria</taxon>
        <taxon>Bacillati</taxon>
        <taxon>Actinomycetota</taxon>
        <taxon>Actinomycetes</taxon>
        <taxon>Streptosporangiales</taxon>
        <taxon>Thermomonosporaceae</taxon>
        <taxon>Thermomonospora</taxon>
    </lineage>
</organism>
<dbReference type="Proteomes" id="UP000236723">
    <property type="component" value="Unassembled WGS sequence"/>
</dbReference>
<dbReference type="RefSeq" id="WP_103936336.1">
    <property type="nucleotide sequence ID" value="NZ_FNVO01000002.1"/>
</dbReference>
<keyword evidence="2" id="KW-1185">Reference proteome</keyword>
<evidence type="ECO:0000313" key="1">
    <source>
        <dbReference type="EMBL" id="SEF78286.1"/>
    </source>
</evidence>